<evidence type="ECO:0000256" key="3">
    <source>
        <dbReference type="ARBA" id="ARBA00022692"/>
    </source>
</evidence>
<dbReference type="InterPro" id="IPR052192">
    <property type="entry name" value="Insect_Ionotropic_Sensory_Rcpt"/>
</dbReference>
<dbReference type="OrthoDB" id="7851868at2759"/>
<name>A0A6P4E387_DRORH</name>
<sequence>MAWLLVFLLCLGQIGAQFPNISAPSEHRLQKSLLQLFLKLRQEKFYDILLVYGEDCVFHSLSRLLPVSTVLVTSGSTNFEWNFSSLSLILSCGFQAEMEENYRTLIKLQTNRRIIILQEDIQPENVCDFYSKKEQYNIAMVKENFDQHEVVYSCRFFQDPNYEEVTLFGEKPIFIEQFRNMQGAPIRTITDNLAPRSMVTQDPKTGEKKWIGFVANLLNNFGEKVNATMAMQVELAEVNGTVFFVNISKWTANDLLDIGMSIDTTWEMANFDTFTYPYLMCSYCFMVPLPDKVPYWDVFGMIIDIPVLAVLFVIFCIFSLLLIYIQQKSWRNLSLYSVLMNDMCLRGFLGQPFPFPRQSSKKLKLICLLLCFASLMVTTMYEAYLKSFLYSPPPEPMMHTFSDLEKSRYKLAMNWVEMEMLRFKDTHKLQKVSDDQIQMFEDYYQFVRLRESFDRNFIFPVNSIRWGTYNEQQKLFDHPIFYYSDDFCLSRYSILSFPIRRHLPYRDIFEEHILRQKEFGLLNHWIDHSFLDMLSLGLTPYTDFSDPEDGWAIDVDDLYWVWGLYGLALGISCVCFALEIMGSISFWSRLKTYRWRRATN</sequence>
<feature type="signal peptide" evidence="9">
    <location>
        <begin position="1"/>
        <end position="16"/>
    </location>
</feature>
<dbReference type="Proteomes" id="UP001652680">
    <property type="component" value="Unassembled WGS sequence"/>
</dbReference>
<keyword evidence="9" id="KW-0732">Signal</keyword>
<keyword evidence="2" id="KW-1003">Cell membrane</keyword>
<accession>A0A6P4E387</accession>
<keyword evidence="5 8" id="KW-0472">Membrane</keyword>
<evidence type="ECO:0000256" key="8">
    <source>
        <dbReference type="SAM" id="Phobius"/>
    </source>
</evidence>
<dbReference type="SUPFAM" id="SSF53850">
    <property type="entry name" value="Periplasmic binding protein-like II"/>
    <property type="match status" value="1"/>
</dbReference>
<dbReference type="PANTHER" id="PTHR42643:SF41">
    <property type="entry name" value="IONOTROPIC RECEPTOR 20A-RELATED"/>
    <property type="match status" value="1"/>
</dbReference>
<feature type="transmembrane region" description="Helical" evidence="8">
    <location>
        <begin position="365"/>
        <end position="384"/>
    </location>
</feature>
<evidence type="ECO:0000313" key="10">
    <source>
        <dbReference type="EnsemblMetazoa" id="XP_016972352.1"/>
    </source>
</evidence>
<dbReference type="GeneID" id="108039778"/>
<evidence type="ECO:0000256" key="6">
    <source>
        <dbReference type="ARBA" id="ARBA00023170"/>
    </source>
</evidence>
<feature type="chain" id="PRO_5028219030" evidence="9">
    <location>
        <begin position="17"/>
        <end position="600"/>
    </location>
</feature>
<reference evidence="11" key="1">
    <citation type="journal article" date="2021" name="Elife">
        <title>Highly contiguous assemblies of 101 drosophilid genomes.</title>
        <authorList>
            <person name="Kim B.Y."/>
            <person name="Wang J.R."/>
            <person name="Miller D.E."/>
            <person name="Barmina O."/>
            <person name="Delaney E."/>
            <person name="Thompson A."/>
            <person name="Comeault A.A."/>
            <person name="Peede D."/>
            <person name="D'Agostino E.R."/>
            <person name="Pelaez J."/>
            <person name="Aguilar J.M."/>
            <person name="Haji D."/>
            <person name="Matsunaga T."/>
            <person name="Armstrong E.E."/>
            <person name="Zych M."/>
            <person name="Ogawa Y."/>
            <person name="Stamenkovic-Radak M."/>
            <person name="Jelic M."/>
            <person name="Veselinovic M.S."/>
            <person name="Tanaskovic M."/>
            <person name="Eric P."/>
            <person name="Gao J.J."/>
            <person name="Katoh T.K."/>
            <person name="Toda M.J."/>
            <person name="Watabe H."/>
            <person name="Watada M."/>
            <person name="Davis J.S."/>
            <person name="Moyle L.C."/>
            <person name="Manoli G."/>
            <person name="Bertolini E."/>
            <person name="Kostal V."/>
            <person name="Hawley R.S."/>
            <person name="Takahashi A."/>
            <person name="Jones C.D."/>
            <person name="Price D.K."/>
            <person name="Whiteman N."/>
            <person name="Kopp A."/>
            <person name="Matute D.R."/>
            <person name="Petrov D.A."/>
        </authorList>
    </citation>
    <scope>NUCLEOTIDE SEQUENCE [LARGE SCALE GENOMIC DNA]</scope>
</reference>
<gene>
    <name evidence="12" type="primary">LOC108039778</name>
    <name evidence="10" type="synonym">108039778</name>
</gene>
<reference evidence="12" key="2">
    <citation type="submission" date="2025-04" db="UniProtKB">
        <authorList>
            <consortium name="RefSeq"/>
        </authorList>
    </citation>
    <scope>IDENTIFICATION</scope>
</reference>
<feature type="transmembrane region" description="Helical" evidence="8">
    <location>
        <begin position="559"/>
        <end position="587"/>
    </location>
</feature>
<keyword evidence="7" id="KW-0325">Glycoprotein</keyword>
<evidence type="ECO:0000256" key="7">
    <source>
        <dbReference type="ARBA" id="ARBA00023180"/>
    </source>
</evidence>
<evidence type="ECO:0000256" key="5">
    <source>
        <dbReference type="ARBA" id="ARBA00023136"/>
    </source>
</evidence>
<evidence type="ECO:0000313" key="12">
    <source>
        <dbReference type="RefSeq" id="XP_016972352.1"/>
    </source>
</evidence>
<dbReference type="EnsemblMetazoa" id="XM_017116863.1">
    <property type="protein sequence ID" value="XP_016972352.1"/>
    <property type="gene ID" value="LOC108039778"/>
</dbReference>
<dbReference type="AlphaFoldDB" id="A0A6P4E387"/>
<evidence type="ECO:0000313" key="11">
    <source>
        <dbReference type="Proteomes" id="UP001652680"/>
    </source>
</evidence>
<dbReference type="GO" id="GO:0005886">
    <property type="term" value="C:plasma membrane"/>
    <property type="evidence" value="ECO:0007669"/>
    <property type="project" value="UniProtKB-SubCell"/>
</dbReference>
<comment type="subcellular location">
    <subcellularLocation>
        <location evidence="1">Cell membrane</location>
        <topology evidence="1">Multi-pass membrane protein</topology>
    </subcellularLocation>
</comment>
<organism evidence="12">
    <name type="scientific">Drosophila rhopaloa</name>
    <name type="common">Fruit fly</name>
    <dbReference type="NCBI Taxonomy" id="1041015"/>
    <lineage>
        <taxon>Eukaryota</taxon>
        <taxon>Metazoa</taxon>
        <taxon>Ecdysozoa</taxon>
        <taxon>Arthropoda</taxon>
        <taxon>Hexapoda</taxon>
        <taxon>Insecta</taxon>
        <taxon>Pterygota</taxon>
        <taxon>Neoptera</taxon>
        <taxon>Endopterygota</taxon>
        <taxon>Diptera</taxon>
        <taxon>Brachycera</taxon>
        <taxon>Muscomorpha</taxon>
        <taxon>Ephydroidea</taxon>
        <taxon>Drosophilidae</taxon>
        <taxon>Drosophila</taxon>
        <taxon>Sophophora</taxon>
    </lineage>
</organism>
<keyword evidence="3 8" id="KW-0812">Transmembrane</keyword>
<reference evidence="10" key="3">
    <citation type="submission" date="2025-05" db="UniProtKB">
        <authorList>
            <consortium name="EnsemblMetazoa"/>
        </authorList>
    </citation>
    <scope>IDENTIFICATION</scope>
</reference>
<evidence type="ECO:0000256" key="9">
    <source>
        <dbReference type="SAM" id="SignalP"/>
    </source>
</evidence>
<evidence type="ECO:0000256" key="1">
    <source>
        <dbReference type="ARBA" id="ARBA00004651"/>
    </source>
</evidence>
<proteinExistence type="predicted"/>
<keyword evidence="11" id="KW-1185">Reference proteome</keyword>
<dbReference type="PANTHER" id="PTHR42643">
    <property type="entry name" value="IONOTROPIC RECEPTOR 20A-RELATED"/>
    <property type="match status" value="1"/>
</dbReference>
<evidence type="ECO:0000256" key="2">
    <source>
        <dbReference type="ARBA" id="ARBA00022475"/>
    </source>
</evidence>
<protein>
    <submittedName>
        <fullName evidence="12">Uncharacterized protein LOC108039778</fullName>
    </submittedName>
</protein>
<keyword evidence="4 8" id="KW-1133">Transmembrane helix</keyword>
<evidence type="ECO:0000256" key="4">
    <source>
        <dbReference type="ARBA" id="ARBA00022989"/>
    </source>
</evidence>
<keyword evidence="6" id="KW-0675">Receptor</keyword>
<feature type="transmembrane region" description="Helical" evidence="8">
    <location>
        <begin position="298"/>
        <end position="325"/>
    </location>
</feature>
<dbReference type="RefSeq" id="XP_016972352.1">
    <property type="nucleotide sequence ID" value="XM_017116863.1"/>
</dbReference>